<protein>
    <submittedName>
        <fullName evidence="1">Uncharacterized protein</fullName>
    </submittedName>
</protein>
<reference evidence="1" key="1">
    <citation type="submission" date="2018-04" db="EMBL/GenBank/DDBJ databases">
        <title>Transcriptome assembly of Sipha flava.</title>
        <authorList>
            <person name="Scully E.D."/>
            <person name="Geib S.M."/>
            <person name="Palmer N.A."/>
            <person name="Koch K."/>
            <person name="Bradshaw J."/>
            <person name="Heng-Moss T."/>
            <person name="Sarath G."/>
        </authorList>
    </citation>
    <scope>NUCLEOTIDE SEQUENCE</scope>
</reference>
<dbReference type="AlphaFoldDB" id="A0A2S2QGP6"/>
<evidence type="ECO:0000313" key="1">
    <source>
        <dbReference type="EMBL" id="MBY76896.1"/>
    </source>
</evidence>
<sequence length="100" mass="12111">MENGVNILFFTGKLYFELELILRDNLGLHLITGFVESFSSNFCCRICIMEKSDIKVKCYEDKSLFRNIEQYFNDLKNKLFVCNRIKRRLYLVKCYRFHFI</sequence>
<accession>A0A2S2QGP6</accession>
<proteinExistence type="predicted"/>
<dbReference type="EMBL" id="GGMS01007693">
    <property type="protein sequence ID" value="MBY76896.1"/>
    <property type="molecule type" value="Transcribed_RNA"/>
</dbReference>
<name>A0A2S2QGP6_9HEMI</name>
<organism evidence="1">
    <name type="scientific">Sipha flava</name>
    <name type="common">yellow sugarcane aphid</name>
    <dbReference type="NCBI Taxonomy" id="143950"/>
    <lineage>
        <taxon>Eukaryota</taxon>
        <taxon>Metazoa</taxon>
        <taxon>Ecdysozoa</taxon>
        <taxon>Arthropoda</taxon>
        <taxon>Hexapoda</taxon>
        <taxon>Insecta</taxon>
        <taxon>Pterygota</taxon>
        <taxon>Neoptera</taxon>
        <taxon>Paraneoptera</taxon>
        <taxon>Hemiptera</taxon>
        <taxon>Sternorrhyncha</taxon>
        <taxon>Aphidomorpha</taxon>
        <taxon>Aphidoidea</taxon>
        <taxon>Aphididae</taxon>
        <taxon>Sipha</taxon>
    </lineage>
</organism>
<gene>
    <name evidence="1" type="ORF">g.142015</name>
</gene>